<sequence length="44" mass="5463">MISDFGMSNYLDFPDYMELVKMYQNNFLSNNQLYDLRFDRQEKK</sequence>
<evidence type="ECO:0000313" key="2">
    <source>
        <dbReference type="Proteomes" id="UP000075618"/>
    </source>
</evidence>
<reference evidence="1 2" key="1">
    <citation type="submission" date="2016-01" db="EMBL/GenBank/DDBJ databases">
        <title>Highly variable Streptococcus oralis are common among viridans streptococci isolated from primates.</title>
        <authorList>
            <person name="Denapaite D."/>
            <person name="Rieger M."/>
            <person name="Koendgen S."/>
            <person name="Brueckner R."/>
            <person name="Ochigava I."/>
            <person name="Kappeler P."/>
            <person name="Maetz-Rensing K."/>
            <person name="Leendertz F."/>
            <person name="Hakenbeck R."/>
        </authorList>
    </citation>
    <scope>NUCLEOTIDE SEQUENCE [LARGE SCALE GENOMIC DNA]</scope>
    <source>
        <strain evidence="1 2">10712</strain>
    </source>
</reference>
<comment type="caution">
    <text evidence="1">The sequence shown here is derived from an EMBL/GenBank/DDBJ whole genome shotgun (WGS) entry which is preliminary data.</text>
</comment>
<protein>
    <submittedName>
        <fullName evidence="1">Relaxase</fullName>
    </submittedName>
</protein>
<gene>
    <name evidence="1" type="ORF">SMI10712_01634</name>
</gene>
<accession>A0A150NK66</accession>
<proteinExistence type="predicted"/>
<evidence type="ECO:0000313" key="1">
    <source>
        <dbReference type="EMBL" id="KYF33780.1"/>
    </source>
</evidence>
<dbReference type="AlphaFoldDB" id="A0A150NK66"/>
<dbReference type="EMBL" id="LROT01000021">
    <property type="protein sequence ID" value="KYF33780.1"/>
    <property type="molecule type" value="Genomic_DNA"/>
</dbReference>
<organism evidence="1 2">
    <name type="scientific">Streptococcus mitis</name>
    <dbReference type="NCBI Taxonomy" id="28037"/>
    <lineage>
        <taxon>Bacteria</taxon>
        <taxon>Bacillati</taxon>
        <taxon>Bacillota</taxon>
        <taxon>Bacilli</taxon>
        <taxon>Lactobacillales</taxon>
        <taxon>Streptococcaceae</taxon>
        <taxon>Streptococcus</taxon>
        <taxon>Streptococcus mitis group</taxon>
    </lineage>
</organism>
<dbReference type="Proteomes" id="UP000075618">
    <property type="component" value="Unassembled WGS sequence"/>
</dbReference>
<dbReference type="PATRIC" id="fig|28037.237.peg.861"/>
<name>A0A150NK66_STRMT</name>